<dbReference type="InterPro" id="IPR036388">
    <property type="entry name" value="WH-like_DNA-bd_sf"/>
</dbReference>
<reference evidence="2 3" key="1">
    <citation type="submission" date="2024-11" db="EMBL/GenBank/DDBJ databases">
        <authorList>
            <person name="Heng Y.C."/>
            <person name="Lim A.C.H."/>
            <person name="Lee J.K.Y."/>
            <person name="Kittelmann S."/>
        </authorList>
    </citation>
    <scope>NUCLEOTIDE SEQUENCE [LARGE SCALE GENOMIC DNA]</scope>
    <source>
        <strain evidence="2 3">WILCCON 0269</strain>
    </source>
</reference>
<dbReference type="Pfam" id="PF13730">
    <property type="entry name" value="HTH_36"/>
    <property type="match status" value="1"/>
</dbReference>
<name>A0ABW8SQD4_9CLOT</name>
<evidence type="ECO:0000256" key="1">
    <source>
        <dbReference type="SAM" id="MobiDB-lite"/>
    </source>
</evidence>
<sequence length="142" mass="16639">MEKNFMAIHNDIVILRISNRAYRIYSFLNSMCFGKKDKCFPSQSYIAKKLRICVRTIQRGLKELVQAGLIKVKRRGSMSNVYYILDKVVLNSKLKNKDNSNENNSKGKSKIGSFDNFKPREYDFNDLEKKLLGWDDEEDLKE</sequence>
<keyword evidence="3" id="KW-1185">Reference proteome</keyword>
<organism evidence="2 3">
    <name type="scientific">Candidatus Clostridium eludens</name>
    <dbReference type="NCBI Taxonomy" id="3381663"/>
    <lineage>
        <taxon>Bacteria</taxon>
        <taxon>Bacillati</taxon>
        <taxon>Bacillota</taxon>
        <taxon>Clostridia</taxon>
        <taxon>Eubacteriales</taxon>
        <taxon>Clostridiaceae</taxon>
        <taxon>Clostridium</taxon>
    </lineage>
</organism>
<accession>A0ABW8SQD4</accession>
<comment type="caution">
    <text evidence="2">The sequence shown here is derived from an EMBL/GenBank/DDBJ whole genome shotgun (WGS) entry which is preliminary data.</text>
</comment>
<evidence type="ECO:0000313" key="2">
    <source>
        <dbReference type="EMBL" id="MFL0198289.1"/>
    </source>
</evidence>
<dbReference type="Gene3D" id="1.10.10.10">
    <property type="entry name" value="Winged helix-like DNA-binding domain superfamily/Winged helix DNA-binding domain"/>
    <property type="match status" value="1"/>
</dbReference>
<feature type="region of interest" description="Disordered" evidence="1">
    <location>
        <begin position="95"/>
        <end position="120"/>
    </location>
</feature>
<gene>
    <name evidence="2" type="ORF">ACJDU8_22390</name>
</gene>
<dbReference type="EMBL" id="JBJHZX010000054">
    <property type="protein sequence ID" value="MFL0198289.1"/>
    <property type="molecule type" value="Genomic_DNA"/>
</dbReference>
<proteinExistence type="predicted"/>
<dbReference type="RefSeq" id="WP_406794399.1">
    <property type="nucleotide sequence ID" value="NZ_JBJHZX010000054.1"/>
</dbReference>
<dbReference type="Proteomes" id="UP001623660">
    <property type="component" value="Unassembled WGS sequence"/>
</dbReference>
<evidence type="ECO:0000313" key="3">
    <source>
        <dbReference type="Proteomes" id="UP001623660"/>
    </source>
</evidence>
<protein>
    <submittedName>
        <fullName evidence="2">Helix-turn-helix domain-containing protein</fullName>
    </submittedName>
</protein>